<reference evidence="4 6" key="2">
    <citation type="submission" date="2020-05" db="EMBL/GenBank/DDBJ databases">
        <title>First description outside Europe of the emergent pathogen for shellfish aquaculture Vibrio europaeus.</title>
        <authorList>
            <person name="Dubert J."/>
            <person name="Rojas R."/>
        </authorList>
    </citation>
    <scope>NUCLEOTIDE SEQUENCE [LARGE SCALE GENOMIC DNA]</scope>
    <source>
        <strain evidence="4 6">NPI-1</strain>
    </source>
</reference>
<dbReference type="EMBL" id="LUAX01000004">
    <property type="protein sequence ID" value="OAM98928.1"/>
    <property type="molecule type" value="Genomic_DNA"/>
</dbReference>
<keyword evidence="7" id="KW-1185">Reference proteome</keyword>
<accession>A0A178JBM1</accession>
<keyword evidence="3" id="KW-0413">Isomerase</keyword>
<dbReference type="Pfam" id="PF07356">
    <property type="entry name" value="DUF1481"/>
    <property type="match status" value="1"/>
</dbReference>
<evidence type="ECO:0000313" key="4">
    <source>
        <dbReference type="EMBL" id="QJY37787.1"/>
    </source>
</evidence>
<dbReference type="OrthoDB" id="5915262at2"/>
<dbReference type="GeneID" id="78076655"/>
<reference evidence="2" key="3">
    <citation type="submission" date="2022-11" db="EMBL/GenBank/DDBJ databases">
        <title>Role of the vibriolysin VemA secreted by the emergent pathogen Vibrio europaeus in the colonization of Manila clam mucus.</title>
        <authorList>
            <person name="Martinez C."/>
            <person name="Rodriguez S."/>
            <person name="Vences A."/>
            <person name="Barja J.L."/>
            <person name="Toranzo A.E."/>
            <person name="Dubert J."/>
        </authorList>
    </citation>
    <scope>NUCLEOTIDE SEQUENCE</scope>
    <source>
        <strain evidence="2">3454</strain>
    </source>
</reference>
<keyword evidence="1" id="KW-0732">Signal</keyword>
<evidence type="ECO:0000313" key="2">
    <source>
        <dbReference type="EMBL" id="MDC5743163.1"/>
    </source>
</evidence>
<dbReference type="EMBL" id="JAPFIT010000032">
    <property type="protein sequence ID" value="MDC5743163.1"/>
    <property type="molecule type" value="Genomic_DNA"/>
</dbReference>
<dbReference type="GO" id="GO:0016853">
    <property type="term" value="F:isomerase activity"/>
    <property type="evidence" value="ECO:0007669"/>
    <property type="project" value="UniProtKB-KW"/>
</dbReference>
<dbReference type="Proteomes" id="UP001150001">
    <property type="component" value="Unassembled WGS sequence"/>
</dbReference>
<dbReference type="PIRSF" id="PIRSF028160">
    <property type="entry name" value="UCP028160"/>
    <property type="match status" value="1"/>
</dbReference>
<feature type="signal peptide" evidence="1">
    <location>
        <begin position="1"/>
        <end position="22"/>
    </location>
</feature>
<gene>
    <name evidence="3" type="ORF">AZ468_13145</name>
    <name evidence="4" type="ORF">HOO69_14930</name>
    <name evidence="2" type="ORF">OPW20_24180</name>
</gene>
<evidence type="ECO:0000313" key="7">
    <source>
        <dbReference type="Proteomes" id="UP001150001"/>
    </source>
</evidence>
<dbReference type="EMBL" id="CP053541">
    <property type="protein sequence ID" value="QJY37787.1"/>
    <property type="molecule type" value="Genomic_DNA"/>
</dbReference>
<dbReference type="Proteomes" id="UP000094761">
    <property type="component" value="Unassembled WGS sequence"/>
</dbReference>
<organism evidence="3 5">
    <name type="scientific">Vibrio europaeus</name>
    <dbReference type="NCBI Taxonomy" id="300876"/>
    <lineage>
        <taxon>Bacteria</taxon>
        <taxon>Pseudomonadati</taxon>
        <taxon>Pseudomonadota</taxon>
        <taxon>Gammaproteobacteria</taxon>
        <taxon>Vibrionales</taxon>
        <taxon>Vibrionaceae</taxon>
        <taxon>Vibrio</taxon>
        <taxon>Vibrio oreintalis group</taxon>
    </lineage>
</organism>
<evidence type="ECO:0000256" key="1">
    <source>
        <dbReference type="SAM" id="SignalP"/>
    </source>
</evidence>
<name>A0A178JBM1_9VIBR</name>
<dbReference type="Proteomes" id="UP000501443">
    <property type="component" value="Chromosome 1"/>
</dbReference>
<dbReference type="RefSeq" id="WP_069667799.1">
    <property type="nucleotide sequence ID" value="NZ_CP053541.1"/>
</dbReference>
<dbReference type="InterPro" id="IPR010858">
    <property type="entry name" value="DUF1481"/>
</dbReference>
<dbReference type="InterPro" id="IPR016872">
    <property type="entry name" value="UCP028160"/>
</dbReference>
<reference evidence="3 5" key="1">
    <citation type="submission" date="2016-03" db="EMBL/GenBank/DDBJ databases">
        <title>Draft genome sequence of the Vibrio tubiashii subs. europaeus.</title>
        <authorList>
            <person name="Spinard E."/>
            <person name="Dubert J."/>
            <person name="Nelson D.R."/>
            <person name="Barja J.L."/>
        </authorList>
    </citation>
    <scope>NUCLEOTIDE SEQUENCE [LARGE SCALE GENOMIC DNA]</scope>
    <source>
        <strain evidence="5">PP-638</strain>
        <strain evidence="3">PP2-638</strain>
    </source>
</reference>
<evidence type="ECO:0000313" key="5">
    <source>
        <dbReference type="Proteomes" id="UP000094761"/>
    </source>
</evidence>
<feature type="chain" id="PRO_5044550620" evidence="1">
    <location>
        <begin position="23"/>
        <end position="233"/>
    </location>
</feature>
<protein>
    <submittedName>
        <fullName evidence="2">DUF1481 domain-containing protein</fullName>
    </submittedName>
    <submittedName>
        <fullName evidence="3">Peptidylprolyl isomerase</fullName>
    </submittedName>
</protein>
<dbReference type="AlphaFoldDB" id="A0A178JBM1"/>
<proteinExistence type="predicted"/>
<dbReference type="PROSITE" id="PS51257">
    <property type="entry name" value="PROKAR_LIPOPROTEIN"/>
    <property type="match status" value="1"/>
</dbReference>
<evidence type="ECO:0000313" key="6">
    <source>
        <dbReference type="Proteomes" id="UP000501443"/>
    </source>
</evidence>
<evidence type="ECO:0000313" key="3">
    <source>
        <dbReference type="EMBL" id="OAM98928.1"/>
    </source>
</evidence>
<sequence length="233" mass="26508">MTMKKFLAPSLIASLLVGCSSSIPTPNLDQFTEYTGGQSMGDATSLYWYTERLSFPYTAADYVSVGDYGWYKSDYRWEDGEIRELIREGQQLKDNQSLVPYRIHVRFSKDGEAIYQQYRLDGKVLPLKADKIAWLKQEALTIPTRTKEQSNSGVRLIQGYWDGSSFDTCAGQSYEQVEFNETLPSFVINRLASVDSYAAFLGTTRNKKVVVNQLLMLAEDSHDCIERPTLIEE</sequence>